<dbReference type="RefSeq" id="WP_179483350.1">
    <property type="nucleotide sequence ID" value="NZ_JACCFW010000001.1"/>
</dbReference>
<accession>A0A853DMQ6</accession>
<dbReference type="InterPro" id="IPR000244">
    <property type="entry name" value="Ribosomal_bL9"/>
</dbReference>
<comment type="function">
    <text evidence="7">Binds to the 23S rRNA.</text>
</comment>
<sequence>MKLILTHEVPQLGAAGDVVEVKDGYGRNYLLPRGFATQWTKGGQKQVESITRARATRAVKNLEDAQALKVRLESATVTLPVRAGGSGRLYGAVTSGDIADAVQAAGAGTVDRRTIQVTTPIRSLGAHAVQVRLHPEVQADLKLDVVASK</sequence>
<feature type="domain" description="Ribosomal protein L9" evidence="8">
    <location>
        <begin position="13"/>
        <end position="40"/>
    </location>
</feature>
<dbReference type="FunFam" id="3.40.5.10:FF:000003">
    <property type="entry name" value="50S ribosomal protein L9"/>
    <property type="match status" value="1"/>
</dbReference>
<proteinExistence type="inferred from homology"/>
<dbReference type="EMBL" id="JACCFW010000001">
    <property type="protein sequence ID" value="NYJ76274.1"/>
    <property type="molecule type" value="Genomic_DNA"/>
</dbReference>
<keyword evidence="10" id="KW-1185">Reference proteome</keyword>
<keyword evidence="4 7" id="KW-0689">Ribosomal protein</keyword>
<evidence type="ECO:0000256" key="7">
    <source>
        <dbReference type="HAMAP-Rule" id="MF_00503"/>
    </source>
</evidence>
<dbReference type="GO" id="GO:0003735">
    <property type="term" value="F:structural constituent of ribosome"/>
    <property type="evidence" value="ECO:0007669"/>
    <property type="project" value="InterPro"/>
</dbReference>
<dbReference type="GO" id="GO:1990904">
    <property type="term" value="C:ribonucleoprotein complex"/>
    <property type="evidence" value="ECO:0007669"/>
    <property type="project" value="UniProtKB-KW"/>
</dbReference>
<keyword evidence="2 7" id="KW-0699">rRNA-binding</keyword>
<protein>
    <recommendedName>
        <fullName evidence="6 7">Large ribosomal subunit protein bL9</fullName>
    </recommendedName>
</protein>
<dbReference type="Gene3D" id="3.10.430.100">
    <property type="entry name" value="Ribosomal protein L9, C-terminal domain"/>
    <property type="match status" value="1"/>
</dbReference>
<evidence type="ECO:0000256" key="2">
    <source>
        <dbReference type="ARBA" id="ARBA00022730"/>
    </source>
</evidence>
<dbReference type="InterPro" id="IPR020069">
    <property type="entry name" value="Ribosomal_bL9_C"/>
</dbReference>
<dbReference type="GO" id="GO:0005840">
    <property type="term" value="C:ribosome"/>
    <property type="evidence" value="ECO:0007669"/>
    <property type="project" value="UniProtKB-KW"/>
</dbReference>
<name>A0A853DMQ6_9MICO</name>
<dbReference type="HAMAP" id="MF_00503">
    <property type="entry name" value="Ribosomal_bL9"/>
    <property type="match status" value="1"/>
</dbReference>
<comment type="caution">
    <text evidence="9">The sequence shown here is derived from an EMBL/GenBank/DDBJ whole genome shotgun (WGS) entry which is preliminary data.</text>
</comment>
<dbReference type="InterPro" id="IPR020070">
    <property type="entry name" value="Ribosomal_bL9_N"/>
</dbReference>
<evidence type="ECO:0000313" key="9">
    <source>
        <dbReference type="EMBL" id="NYJ76274.1"/>
    </source>
</evidence>
<dbReference type="Gene3D" id="3.40.5.10">
    <property type="entry name" value="Ribosomal protein L9, N-terminal domain"/>
    <property type="match status" value="1"/>
</dbReference>
<evidence type="ECO:0000313" key="10">
    <source>
        <dbReference type="Proteomes" id="UP000571817"/>
    </source>
</evidence>
<dbReference type="PANTHER" id="PTHR21368">
    <property type="entry name" value="50S RIBOSOMAL PROTEIN L9"/>
    <property type="match status" value="1"/>
</dbReference>
<keyword evidence="3 7" id="KW-0694">RNA-binding</keyword>
<dbReference type="PROSITE" id="PS00651">
    <property type="entry name" value="RIBOSOMAL_L9"/>
    <property type="match status" value="1"/>
</dbReference>
<gene>
    <name evidence="7" type="primary">rplI</name>
    <name evidence="9" type="ORF">HNR15_003237</name>
</gene>
<dbReference type="SUPFAM" id="SSF55658">
    <property type="entry name" value="L9 N-domain-like"/>
    <property type="match status" value="1"/>
</dbReference>
<dbReference type="InterPro" id="IPR036791">
    <property type="entry name" value="Ribosomal_bL9_C_sf"/>
</dbReference>
<evidence type="ECO:0000256" key="1">
    <source>
        <dbReference type="ARBA" id="ARBA00010605"/>
    </source>
</evidence>
<dbReference type="InterPro" id="IPR009027">
    <property type="entry name" value="Ribosomal_bL9/RNase_H1_N"/>
</dbReference>
<dbReference type="GO" id="GO:0019843">
    <property type="term" value="F:rRNA binding"/>
    <property type="evidence" value="ECO:0007669"/>
    <property type="project" value="UniProtKB-UniRule"/>
</dbReference>
<dbReference type="NCBIfam" id="TIGR00158">
    <property type="entry name" value="L9"/>
    <property type="match status" value="1"/>
</dbReference>
<dbReference type="Pfam" id="PF03948">
    <property type="entry name" value="Ribosomal_L9_C"/>
    <property type="match status" value="1"/>
</dbReference>
<evidence type="ECO:0000256" key="3">
    <source>
        <dbReference type="ARBA" id="ARBA00022884"/>
    </source>
</evidence>
<evidence type="ECO:0000259" key="8">
    <source>
        <dbReference type="PROSITE" id="PS00651"/>
    </source>
</evidence>
<organism evidence="9 10">
    <name type="scientific">Allobranchiibius huperziae</name>
    <dbReference type="NCBI Taxonomy" id="1874116"/>
    <lineage>
        <taxon>Bacteria</taxon>
        <taxon>Bacillati</taxon>
        <taxon>Actinomycetota</taxon>
        <taxon>Actinomycetes</taxon>
        <taxon>Micrococcales</taxon>
        <taxon>Dermacoccaceae</taxon>
        <taxon>Allobranchiibius</taxon>
    </lineage>
</organism>
<dbReference type="AlphaFoldDB" id="A0A853DMQ6"/>
<dbReference type="InterPro" id="IPR020594">
    <property type="entry name" value="Ribosomal_bL9_bac/chp"/>
</dbReference>
<dbReference type="Pfam" id="PF01281">
    <property type="entry name" value="Ribosomal_L9_N"/>
    <property type="match status" value="1"/>
</dbReference>
<dbReference type="Proteomes" id="UP000571817">
    <property type="component" value="Unassembled WGS sequence"/>
</dbReference>
<dbReference type="GO" id="GO:0006412">
    <property type="term" value="P:translation"/>
    <property type="evidence" value="ECO:0007669"/>
    <property type="project" value="UniProtKB-UniRule"/>
</dbReference>
<evidence type="ECO:0000256" key="6">
    <source>
        <dbReference type="ARBA" id="ARBA00035292"/>
    </source>
</evidence>
<evidence type="ECO:0000256" key="4">
    <source>
        <dbReference type="ARBA" id="ARBA00022980"/>
    </source>
</evidence>
<keyword evidence="5 7" id="KW-0687">Ribonucleoprotein</keyword>
<comment type="similarity">
    <text evidence="1 7">Belongs to the bacterial ribosomal protein bL9 family.</text>
</comment>
<dbReference type="InterPro" id="IPR036935">
    <property type="entry name" value="Ribosomal_bL9_N_sf"/>
</dbReference>
<dbReference type="SUPFAM" id="SSF55653">
    <property type="entry name" value="Ribosomal protein L9 C-domain"/>
    <property type="match status" value="1"/>
</dbReference>
<evidence type="ECO:0000256" key="5">
    <source>
        <dbReference type="ARBA" id="ARBA00023274"/>
    </source>
</evidence>
<reference evidence="9 10" key="1">
    <citation type="submission" date="2020-07" db="EMBL/GenBank/DDBJ databases">
        <title>Sequencing the genomes of 1000 actinobacteria strains.</title>
        <authorList>
            <person name="Klenk H.-P."/>
        </authorList>
    </citation>
    <scope>NUCLEOTIDE SEQUENCE [LARGE SCALE GENOMIC DNA]</scope>
    <source>
        <strain evidence="9 10">DSM 29531</strain>
    </source>
</reference>